<feature type="chain" id="PRO_5034283343" description="Pullulan synthetase" evidence="1">
    <location>
        <begin position="20"/>
        <end position="172"/>
    </location>
</feature>
<sequence>MFSSSLLLVTLLTLTLTYAYPSSQPPFYLVTTTQKGPTTNSSHLRAVSATSLFDPYYRPALAIRLTGPGYGSVPNFTLTHGILHTTASGPHGFGLYEYNSTQVVQGQELQFLAAERTHGELSLRNGYLLAVNGTTKGWTICVGELEQDVIEWMGTDASCNATYIHAVAEPPY</sequence>
<dbReference type="Proteomes" id="UP000250266">
    <property type="component" value="Unassembled WGS sequence"/>
</dbReference>
<accession>A0A8E2JHZ7</accession>
<dbReference type="EMBL" id="KV744864">
    <property type="protein sequence ID" value="OCK83309.1"/>
    <property type="molecule type" value="Genomic_DNA"/>
</dbReference>
<evidence type="ECO:0008006" key="4">
    <source>
        <dbReference type="Google" id="ProtNLM"/>
    </source>
</evidence>
<dbReference type="AlphaFoldDB" id="A0A8E2JHZ7"/>
<reference evidence="2 3" key="1">
    <citation type="journal article" date="2016" name="Nat. Commun.">
        <title>Ectomycorrhizal ecology is imprinted in the genome of the dominant symbiotic fungus Cenococcum geophilum.</title>
        <authorList>
            <consortium name="DOE Joint Genome Institute"/>
            <person name="Peter M."/>
            <person name="Kohler A."/>
            <person name="Ohm R.A."/>
            <person name="Kuo A."/>
            <person name="Krutzmann J."/>
            <person name="Morin E."/>
            <person name="Arend M."/>
            <person name="Barry K.W."/>
            <person name="Binder M."/>
            <person name="Choi C."/>
            <person name="Clum A."/>
            <person name="Copeland A."/>
            <person name="Grisel N."/>
            <person name="Haridas S."/>
            <person name="Kipfer T."/>
            <person name="LaButti K."/>
            <person name="Lindquist E."/>
            <person name="Lipzen A."/>
            <person name="Maire R."/>
            <person name="Meier B."/>
            <person name="Mihaltcheva S."/>
            <person name="Molinier V."/>
            <person name="Murat C."/>
            <person name="Poggeler S."/>
            <person name="Quandt C.A."/>
            <person name="Sperisen C."/>
            <person name="Tritt A."/>
            <person name="Tisserant E."/>
            <person name="Crous P.W."/>
            <person name="Henrissat B."/>
            <person name="Nehls U."/>
            <person name="Egli S."/>
            <person name="Spatafora J.W."/>
            <person name="Grigoriev I.V."/>
            <person name="Martin F.M."/>
        </authorList>
    </citation>
    <scope>NUCLEOTIDE SEQUENCE [LARGE SCALE GENOMIC DNA]</scope>
    <source>
        <strain evidence="2 3">CBS 459.81</strain>
    </source>
</reference>
<keyword evidence="3" id="KW-1185">Reference proteome</keyword>
<dbReference type="OrthoDB" id="5317242at2759"/>
<evidence type="ECO:0000256" key="1">
    <source>
        <dbReference type="SAM" id="SignalP"/>
    </source>
</evidence>
<name>A0A8E2JHZ7_9PEZI</name>
<keyword evidence="1" id="KW-0732">Signal</keyword>
<feature type="signal peptide" evidence="1">
    <location>
        <begin position="1"/>
        <end position="19"/>
    </location>
</feature>
<proteinExistence type="predicted"/>
<evidence type="ECO:0000313" key="3">
    <source>
        <dbReference type="Proteomes" id="UP000250266"/>
    </source>
</evidence>
<evidence type="ECO:0000313" key="2">
    <source>
        <dbReference type="EMBL" id="OCK83309.1"/>
    </source>
</evidence>
<organism evidence="2 3">
    <name type="scientific">Lepidopterella palustris CBS 459.81</name>
    <dbReference type="NCBI Taxonomy" id="1314670"/>
    <lineage>
        <taxon>Eukaryota</taxon>
        <taxon>Fungi</taxon>
        <taxon>Dikarya</taxon>
        <taxon>Ascomycota</taxon>
        <taxon>Pezizomycotina</taxon>
        <taxon>Dothideomycetes</taxon>
        <taxon>Pleosporomycetidae</taxon>
        <taxon>Mytilinidiales</taxon>
        <taxon>Argynnaceae</taxon>
        <taxon>Lepidopterella</taxon>
    </lineage>
</organism>
<protein>
    <recommendedName>
        <fullName evidence="4">Pullulan synthetase</fullName>
    </recommendedName>
</protein>
<gene>
    <name evidence="2" type="ORF">K432DRAFT_291377</name>
</gene>